<feature type="compositionally biased region" description="Low complexity" evidence="2">
    <location>
        <begin position="170"/>
        <end position="193"/>
    </location>
</feature>
<gene>
    <name evidence="4" type="ORF">L596_018283</name>
</gene>
<evidence type="ECO:0000259" key="3">
    <source>
        <dbReference type="PROSITE" id="PS50202"/>
    </source>
</evidence>
<dbReference type="PROSITE" id="PS50202">
    <property type="entry name" value="MSP"/>
    <property type="match status" value="1"/>
</dbReference>
<protein>
    <recommendedName>
        <fullName evidence="1">Major sperm protein</fullName>
    </recommendedName>
</protein>
<dbReference type="InterPro" id="IPR000535">
    <property type="entry name" value="MSP_dom"/>
</dbReference>
<dbReference type="Pfam" id="PF00635">
    <property type="entry name" value="Motile_Sperm"/>
    <property type="match status" value="1"/>
</dbReference>
<dbReference type="PANTHER" id="PTHR21513">
    <property type="entry name" value="MAJOR SPERM PROTEIN"/>
    <property type="match status" value="1"/>
</dbReference>
<dbReference type="EMBL" id="AZBU02000005">
    <property type="protein sequence ID" value="TKR77284.1"/>
    <property type="molecule type" value="Genomic_DNA"/>
</dbReference>
<proteinExistence type="predicted"/>
<reference evidence="4 5" key="1">
    <citation type="journal article" date="2015" name="Genome Biol.">
        <title>Comparative genomics of Steinernema reveals deeply conserved gene regulatory networks.</title>
        <authorList>
            <person name="Dillman A.R."/>
            <person name="Macchietto M."/>
            <person name="Porter C.F."/>
            <person name="Rogers A."/>
            <person name="Williams B."/>
            <person name="Antoshechkin I."/>
            <person name="Lee M.M."/>
            <person name="Goodwin Z."/>
            <person name="Lu X."/>
            <person name="Lewis E.E."/>
            <person name="Goodrich-Blair H."/>
            <person name="Stock S.P."/>
            <person name="Adams B.J."/>
            <person name="Sternberg P.W."/>
            <person name="Mortazavi A."/>
        </authorList>
    </citation>
    <scope>NUCLEOTIDE SEQUENCE [LARGE SCALE GENOMIC DNA]</scope>
    <source>
        <strain evidence="4 5">ALL</strain>
    </source>
</reference>
<dbReference type="STRING" id="34508.A0A4U5N4N1"/>
<keyword evidence="1" id="KW-0963">Cytoplasm</keyword>
<dbReference type="Gene3D" id="2.60.40.10">
    <property type="entry name" value="Immunoglobulins"/>
    <property type="match status" value="1"/>
</dbReference>
<dbReference type="Proteomes" id="UP000298663">
    <property type="component" value="Unassembled WGS sequence"/>
</dbReference>
<evidence type="ECO:0000313" key="5">
    <source>
        <dbReference type="Proteomes" id="UP000298663"/>
    </source>
</evidence>
<dbReference type="PANTHER" id="PTHR21513:SF19">
    <property type="entry name" value="MAJOR SPERM PROTEIN"/>
    <property type="match status" value="1"/>
</dbReference>
<evidence type="ECO:0000256" key="1">
    <source>
        <dbReference type="RuleBase" id="RU003425"/>
    </source>
</evidence>
<organism evidence="4 5">
    <name type="scientific">Steinernema carpocapsae</name>
    <name type="common">Entomopathogenic nematode</name>
    <dbReference type="NCBI Taxonomy" id="34508"/>
    <lineage>
        <taxon>Eukaryota</taxon>
        <taxon>Metazoa</taxon>
        <taxon>Ecdysozoa</taxon>
        <taxon>Nematoda</taxon>
        <taxon>Chromadorea</taxon>
        <taxon>Rhabditida</taxon>
        <taxon>Tylenchina</taxon>
        <taxon>Panagrolaimomorpha</taxon>
        <taxon>Strongyloidoidea</taxon>
        <taxon>Steinernematidae</taxon>
        <taxon>Steinernema</taxon>
    </lineage>
</organism>
<dbReference type="AlphaFoldDB" id="A0A4U5N4N1"/>
<name>A0A4U5N4N1_STECR</name>
<feature type="domain" description="MSP" evidence="3">
    <location>
        <begin position="40"/>
        <end position="157"/>
    </location>
</feature>
<dbReference type="SUPFAM" id="SSF49354">
    <property type="entry name" value="PapD-like"/>
    <property type="match status" value="1"/>
</dbReference>
<keyword evidence="1" id="KW-0206">Cytoskeleton</keyword>
<comment type="caution">
    <text evidence="4">The sequence shown here is derived from an EMBL/GenBank/DDBJ whole genome shotgun (WGS) entry which is preliminary data.</text>
</comment>
<keyword evidence="5" id="KW-1185">Reference proteome</keyword>
<dbReference type="InterPro" id="IPR013783">
    <property type="entry name" value="Ig-like_fold"/>
</dbReference>
<accession>A0A4U5N4N1</accession>
<sequence length="193" mass="20392">MAAPPPAAAAPPPVAATSVMQTPSTMRNLGDNKPGEPVFQMKLEPDTKIAFKAKDLTAQPNIVELKMTNTTKNRQTFKVKCTSNEIFRVKPPLGFIEADKTLNIKVTFNSKTVPEQNKHFFAIYHMKSDEKDKPARQLWTGATKPEGVKRIVCSFENEEGQPIGAGGAAGAPAPAGASSAPAPATAAPAAPAA</sequence>
<dbReference type="OrthoDB" id="5855827at2759"/>
<reference evidence="4 5" key="2">
    <citation type="journal article" date="2019" name="G3 (Bethesda)">
        <title>Hybrid Assembly of the Genome of the Entomopathogenic Nematode Steinernema carpocapsae Identifies the X-Chromosome.</title>
        <authorList>
            <person name="Serra L."/>
            <person name="Macchietto M."/>
            <person name="Macias-Munoz A."/>
            <person name="McGill C.J."/>
            <person name="Rodriguez I.M."/>
            <person name="Rodriguez B."/>
            <person name="Murad R."/>
            <person name="Mortazavi A."/>
        </authorList>
    </citation>
    <scope>NUCLEOTIDE SEQUENCE [LARGE SCALE GENOMIC DNA]</scope>
    <source>
        <strain evidence="4 5">ALL</strain>
    </source>
</reference>
<feature type="region of interest" description="Disordered" evidence="2">
    <location>
        <begin position="162"/>
        <end position="193"/>
    </location>
</feature>
<comment type="function">
    <text evidence="1">Central component in molecular interactions underlying sperm crawling. Forms an extensive filament system that extends from sperm villipoda, along the leading edge of the pseudopod.</text>
</comment>
<evidence type="ECO:0000313" key="4">
    <source>
        <dbReference type="EMBL" id="TKR77284.1"/>
    </source>
</evidence>
<evidence type="ECO:0000256" key="2">
    <source>
        <dbReference type="SAM" id="MobiDB-lite"/>
    </source>
</evidence>
<dbReference type="InterPro" id="IPR008962">
    <property type="entry name" value="PapD-like_sf"/>
</dbReference>